<dbReference type="PANTHER" id="PTHR22748:SF6">
    <property type="entry name" value="DNA-(APURINIC OR APYRIMIDINIC SITE) ENDONUCLEASE"/>
    <property type="match status" value="1"/>
</dbReference>
<dbReference type="Pfam" id="PF03372">
    <property type="entry name" value="Exo_endo_phos"/>
    <property type="match status" value="1"/>
</dbReference>
<feature type="domain" description="Endonuclease/exonuclease/phosphatase" evidence="9">
    <location>
        <begin position="5"/>
        <end position="253"/>
    </location>
</feature>
<dbReference type="NCBIfam" id="TIGR00633">
    <property type="entry name" value="xth"/>
    <property type="match status" value="1"/>
</dbReference>
<dbReference type="PANTHER" id="PTHR22748">
    <property type="entry name" value="AP ENDONUCLEASE"/>
    <property type="match status" value="1"/>
</dbReference>
<dbReference type="NCBIfam" id="TIGR00195">
    <property type="entry name" value="exoDNase_III"/>
    <property type="match status" value="1"/>
</dbReference>
<name>A0A1F6DKJ9_9BACT</name>
<dbReference type="PROSITE" id="PS00726">
    <property type="entry name" value="AP_NUCLEASE_F1_1"/>
    <property type="match status" value="1"/>
</dbReference>
<evidence type="ECO:0000313" key="11">
    <source>
        <dbReference type="Proteomes" id="UP000176511"/>
    </source>
</evidence>
<comment type="cofactor">
    <cofactor evidence="7">
        <name>Mg(2+)</name>
        <dbReference type="ChEBI" id="CHEBI:18420"/>
    </cofactor>
    <cofactor evidence="7">
        <name>Mn(2+)</name>
        <dbReference type="ChEBI" id="CHEBI:29035"/>
    </cofactor>
    <text evidence="7">Probably binds two magnesium or manganese ions per subunit.</text>
</comment>
<dbReference type="InterPro" id="IPR036691">
    <property type="entry name" value="Endo/exonu/phosph_ase_sf"/>
</dbReference>
<feature type="site" description="Transition state stabilizer" evidence="8">
    <location>
        <position position="158"/>
    </location>
</feature>
<sequence length="262" mass="29901">MKIYSWNVNGIRSVLNKGALQSFLMEHKPDVLCLQETKAEKAQVPVDFPEYYEYWYSADKKGYSGTAIFTKTQALSVVNGIPEEFVKLPLEDSYGNLNREGRIITVELENFYVVSVYTPNSKGDLSRLEIRSVWDDAFRTYMKHLDSIKPVIFCGDLNVAHQEDDLAQPKQNKGKHGFTTEERTGMDTLLEGNFTDTFRLFTQGNGHYSWWSNFGKSRERNVGWRIDYVLTSNRIAKKVAAANIHPDVIGSDHCPVSIEINV</sequence>
<feature type="site" description="Important for catalytic activity" evidence="8">
    <location>
        <position position="227"/>
    </location>
</feature>
<keyword evidence="7" id="KW-0464">Manganese</keyword>
<dbReference type="EMBL" id="MFLE01000014">
    <property type="protein sequence ID" value="OGG61916.1"/>
    <property type="molecule type" value="Genomic_DNA"/>
</dbReference>
<feature type="binding site" evidence="7">
    <location>
        <position position="36"/>
    </location>
    <ligand>
        <name>Mg(2+)</name>
        <dbReference type="ChEBI" id="CHEBI:18420"/>
        <label>1</label>
    </ligand>
</feature>
<dbReference type="InterPro" id="IPR004808">
    <property type="entry name" value="AP_endonuc_1"/>
</dbReference>
<evidence type="ECO:0000256" key="8">
    <source>
        <dbReference type="PIRSR" id="PIRSR604808-3"/>
    </source>
</evidence>
<feature type="binding site" evidence="7">
    <location>
        <position position="158"/>
    </location>
    <ligand>
        <name>Mg(2+)</name>
        <dbReference type="ChEBI" id="CHEBI:18420"/>
        <label>1</label>
    </ligand>
</feature>
<dbReference type="PROSITE" id="PS51435">
    <property type="entry name" value="AP_NUCLEASE_F1_4"/>
    <property type="match status" value="1"/>
</dbReference>
<reference evidence="10 11" key="1">
    <citation type="journal article" date="2016" name="Nat. Commun.">
        <title>Thousands of microbial genomes shed light on interconnected biogeochemical processes in an aquifer system.</title>
        <authorList>
            <person name="Anantharaman K."/>
            <person name="Brown C.T."/>
            <person name="Hug L.A."/>
            <person name="Sharon I."/>
            <person name="Castelle C.J."/>
            <person name="Probst A.J."/>
            <person name="Thomas B.C."/>
            <person name="Singh A."/>
            <person name="Wilkins M.J."/>
            <person name="Karaoz U."/>
            <person name="Brodie E.L."/>
            <person name="Williams K.H."/>
            <person name="Hubbard S.S."/>
            <person name="Banfield J.F."/>
        </authorList>
    </citation>
    <scope>NUCLEOTIDE SEQUENCE [LARGE SCALE GENOMIC DNA]</scope>
</reference>
<dbReference type="SUPFAM" id="SSF56219">
    <property type="entry name" value="DNase I-like"/>
    <property type="match status" value="1"/>
</dbReference>
<gene>
    <name evidence="10" type="ORF">A3C87_00780</name>
</gene>
<dbReference type="Gene3D" id="3.60.10.10">
    <property type="entry name" value="Endonuclease/exonuclease/phosphatase"/>
    <property type="match status" value="1"/>
</dbReference>
<evidence type="ECO:0000256" key="3">
    <source>
        <dbReference type="ARBA" id="ARBA00022723"/>
    </source>
</evidence>
<dbReference type="GO" id="GO:0003906">
    <property type="term" value="F:DNA-(apurinic or apyrimidinic site) endonuclease activity"/>
    <property type="evidence" value="ECO:0007669"/>
    <property type="project" value="TreeGrafter"/>
</dbReference>
<feature type="active site" evidence="6">
    <location>
        <position position="117"/>
    </location>
</feature>
<dbReference type="GO" id="GO:0008081">
    <property type="term" value="F:phosphoric diester hydrolase activity"/>
    <property type="evidence" value="ECO:0007669"/>
    <property type="project" value="TreeGrafter"/>
</dbReference>
<comment type="cofactor">
    <cofactor evidence="1">
        <name>Mn(2+)</name>
        <dbReference type="ChEBI" id="CHEBI:29035"/>
    </cofactor>
</comment>
<keyword evidence="4" id="KW-0378">Hydrolase</keyword>
<evidence type="ECO:0000256" key="7">
    <source>
        <dbReference type="PIRSR" id="PIRSR604808-2"/>
    </source>
</evidence>
<dbReference type="PROSITE" id="PS00728">
    <property type="entry name" value="AP_NUCLEASE_F1_3"/>
    <property type="match status" value="1"/>
</dbReference>
<feature type="binding site" evidence="7">
    <location>
        <position position="253"/>
    </location>
    <ligand>
        <name>Mg(2+)</name>
        <dbReference type="ChEBI" id="CHEBI:18420"/>
        <label>1</label>
    </ligand>
</feature>
<evidence type="ECO:0000259" key="9">
    <source>
        <dbReference type="Pfam" id="PF03372"/>
    </source>
</evidence>
<evidence type="ECO:0000256" key="4">
    <source>
        <dbReference type="ARBA" id="ARBA00022801"/>
    </source>
</evidence>
<dbReference type="GO" id="GO:0008311">
    <property type="term" value="F:double-stranded DNA 3'-5' DNA exonuclease activity"/>
    <property type="evidence" value="ECO:0007669"/>
    <property type="project" value="TreeGrafter"/>
</dbReference>
<dbReference type="InterPro" id="IPR020848">
    <property type="entry name" value="AP_endonuclease_F1_CS"/>
</dbReference>
<proteinExistence type="inferred from homology"/>
<dbReference type="STRING" id="1798491.A3C87_00780"/>
<dbReference type="InterPro" id="IPR005135">
    <property type="entry name" value="Endo/exonuclease/phosphatase"/>
</dbReference>
<feature type="binding site" evidence="7">
    <location>
        <position position="252"/>
    </location>
    <ligand>
        <name>Mg(2+)</name>
        <dbReference type="ChEBI" id="CHEBI:18420"/>
        <label>1</label>
    </ligand>
</feature>
<feature type="active site" description="Proton donor/acceptor" evidence="6">
    <location>
        <position position="156"/>
    </location>
</feature>
<accession>A0A1F6DKJ9</accession>
<dbReference type="CDD" id="cd09087">
    <property type="entry name" value="Ape1-like_AP-endo"/>
    <property type="match status" value="1"/>
</dbReference>
<evidence type="ECO:0000256" key="5">
    <source>
        <dbReference type="ARBA" id="ARBA00022842"/>
    </source>
</evidence>
<protein>
    <submittedName>
        <fullName evidence="10">Exodeoxyribonuclease III</fullName>
    </submittedName>
</protein>
<feature type="site" description="Interaction with DNA substrate" evidence="8">
    <location>
        <position position="253"/>
    </location>
</feature>
<comment type="caution">
    <text evidence="10">The sequence shown here is derived from an EMBL/GenBank/DDBJ whole genome shotgun (WGS) entry which is preliminary data.</text>
</comment>
<evidence type="ECO:0000256" key="1">
    <source>
        <dbReference type="ARBA" id="ARBA00001936"/>
    </source>
</evidence>
<dbReference type="AlphaFoldDB" id="A0A1F6DKJ9"/>
<evidence type="ECO:0000313" key="10">
    <source>
        <dbReference type="EMBL" id="OGG61916.1"/>
    </source>
</evidence>
<feature type="active site" description="Proton acceptor" evidence="6">
    <location>
        <position position="253"/>
    </location>
</feature>
<dbReference type="GO" id="GO:0003677">
    <property type="term" value="F:DNA binding"/>
    <property type="evidence" value="ECO:0007669"/>
    <property type="project" value="InterPro"/>
</dbReference>
<evidence type="ECO:0000256" key="2">
    <source>
        <dbReference type="ARBA" id="ARBA00007092"/>
    </source>
</evidence>
<feature type="binding site" evidence="7">
    <location>
        <position position="156"/>
    </location>
    <ligand>
        <name>Mg(2+)</name>
        <dbReference type="ChEBI" id="CHEBI:18420"/>
        <label>1</label>
    </ligand>
</feature>
<comment type="similarity">
    <text evidence="2">Belongs to the DNA repair enzymes AP/ExoA family.</text>
</comment>
<feature type="binding site" evidence="7">
    <location>
        <position position="7"/>
    </location>
    <ligand>
        <name>Mg(2+)</name>
        <dbReference type="ChEBI" id="CHEBI:18420"/>
        <label>1</label>
    </ligand>
</feature>
<dbReference type="InterPro" id="IPR020847">
    <property type="entry name" value="AP_endonuclease_F1_BS"/>
</dbReference>
<organism evidence="10 11">
    <name type="scientific">Candidatus Kaiserbacteria bacterium RIFCSPHIGHO2_02_FULL_49_34</name>
    <dbReference type="NCBI Taxonomy" id="1798491"/>
    <lineage>
        <taxon>Bacteria</taxon>
        <taxon>Candidatus Kaiseribacteriota</taxon>
    </lineage>
</organism>
<dbReference type="GO" id="GO:0046872">
    <property type="term" value="F:metal ion binding"/>
    <property type="evidence" value="ECO:0007669"/>
    <property type="project" value="UniProtKB-KW"/>
</dbReference>
<keyword evidence="3 7" id="KW-0479">Metal-binding</keyword>
<keyword evidence="5 7" id="KW-0460">Magnesium</keyword>
<dbReference type="Proteomes" id="UP000176511">
    <property type="component" value="Unassembled WGS sequence"/>
</dbReference>
<evidence type="ECO:0000256" key="6">
    <source>
        <dbReference type="PIRSR" id="PIRSR604808-1"/>
    </source>
</evidence>
<dbReference type="GO" id="GO:0006284">
    <property type="term" value="P:base-excision repair"/>
    <property type="evidence" value="ECO:0007669"/>
    <property type="project" value="TreeGrafter"/>
</dbReference>